<dbReference type="InterPro" id="IPR024983">
    <property type="entry name" value="CHAT_dom"/>
</dbReference>
<accession>A0AAD6Z4W6</accession>
<dbReference type="SUPFAM" id="SSF48452">
    <property type="entry name" value="TPR-like"/>
    <property type="match status" value="1"/>
</dbReference>
<dbReference type="PANTHER" id="PTHR19959">
    <property type="entry name" value="KINESIN LIGHT CHAIN"/>
    <property type="match status" value="1"/>
</dbReference>
<dbReference type="PANTHER" id="PTHR19959:SF119">
    <property type="entry name" value="FUNGAL LIPASE-LIKE DOMAIN-CONTAINING PROTEIN"/>
    <property type="match status" value="1"/>
</dbReference>
<dbReference type="Pfam" id="PF12770">
    <property type="entry name" value="CHAT"/>
    <property type="match status" value="1"/>
</dbReference>
<evidence type="ECO:0000313" key="3">
    <source>
        <dbReference type="Proteomes" id="UP001218218"/>
    </source>
</evidence>
<comment type="caution">
    <text evidence="2">The sequence shown here is derived from an EMBL/GenBank/DDBJ whole genome shotgun (WGS) entry which is preliminary data.</text>
</comment>
<keyword evidence="3" id="KW-1185">Reference proteome</keyword>
<dbReference type="Gene3D" id="1.25.40.10">
    <property type="entry name" value="Tetratricopeptide repeat domain"/>
    <property type="match status" value="3"/>
</dbReference>
<name>A0AAD6Z4W6_9AGAR</name>
<sequence>MMSFRSLGNMADFRDWAFSNKHIPLGMPRTETDSEHDATVYLKAAHNCLVEYKAAGNISSLNTTIYLLECAASSWFNAGQHFSECLNHLATALITRFIYTAQIRDCSRAVNLCAATVVGYHGGDPGVSVAHTVENPEESMRSALVMLTEFHPVDNQSTLEDAIMLYREVLSLIPKSHPMHWRVLWELSEGLLLQYWLSGNIAQVEEAISCLQQAQETRPNRLTSLCAALIAAYEAPAPKGQYYMSRGVVLYQQIVKNDKNSLTLLRSSQEFRRQFEISQDIQHFEKYVRTLEEAESLLSWGHPGRAVILVALAGGLWSLFEYKHNPKDLQTAIAMLRESVTLGNFFNNLTGLAQALYQQFLLQGNPRDLDEIVELFREAIKSLAAPHPGLLSNLAVAVETRFEQQGDPNDIEEAIKLSREVLDIPGISHSEHSISLSNLGLAFAARFERQGDPRDVDESIELQRNALDICAPSDVVYSMYLNNLANTISKRYTAQGNPKDIAEAIQLHRQALEARAASHPQYSNTLYNLGSAISKRFKQQGDPKDLDEAIDLNRKVLEIGASSHLNCIGSRHNLALNLQDRFHIRGDRKDIDEAIELHRTAVEMCADTDPHHSRALANLASAILIRYQQRWDSGDLDEGILLHRRALEIHPPSEVDRFFFLHNLAVALQSRFQNREDIKDIDEAVMLLEELLDTYHSSDSAHKTVLCSLASAFHARFGKKQDSRDINRSIELHRRAVSITATSNHQNYGLRLNLAAVLHSRFKQQHLSQDIDEALELSRTAIVLCHPSHPDYGICLNNHGEFLHSAYLFEPNEKTLDASISALREASVHLPSEPVRRFRAACKWAEIAGLHNHSSCLTAYHTCISLLPQLVAVHLDLRSRQDVLTLEMVNSLAANSAACAIGLGETDMAVEFLEASRSIFWGQALNLRAPPDLLAFHYPDFATRLRELSRRLDRASFRDTSRDLISDTQQSVRLREAITTQCRQINEEWEETIKAVQRLTGFEDFMRPKRIASLRKAAISGPVVILLARKSCSALIVTSNNVQSVQLPEMNIQTLGLYADLPRGLSDQNFEEDRLSGAREGFVNMSPEDIFRKNLADIWAKIVKPVFESLNLKKSDTPPRLWWCPTGRFAFIPIHAAGIYTEDGSDCVSDYVVSSYTPTLSALLNPPTQPAASFKFTVVVEHNAPNFSPLPGTEEELSIIMDRIPNKWLTALLSPTGSEVVDNLPGSSIIHFACHGVQDSGNPLNSGLMLSDGRLKVSQIMHKPDHEISGESNMFMSLAFLSACETAKGDSHTPDEAMHLAATLLFSGFRAVVATMWSMDDRDGPYIADAFYEHLFKDCDATSNSPVPPDLTRAAEALHFAVSKLRREPGITFKRWVPFVHYGL</sequence>
<proteinExistence type="predicted"/>
<reference evidence="2" key="1">
    <citation type="submission" date="2023-03" db="EMBL/GenBank/DDBJ databases">
        <title>Massive genome expansion in bonnet fungi (Mycena s.s.) driven by repeated elements and novel gene families across ecological guilds.</title>
        <authorList>
            <consortium name="Lawrence Berkeley National Laboratory"/>
            <person name="Harder C.B."/>
            <person name="Miyauchi S."/>
            <person name="Viragh M."/>
            <person name="Kuo A."/>
            <person name="Thoen E."/>
            <person name="Andreopoulos B."/>
            <person name="Lu D."/>
            <person name="Skrede I."/>
            <person name="Drula E."/>
            <person name="Henrissat B."/>
            <person name="Morin E."/>
            <person name="Kohler A."/>
            <person name="Barry K."/>
            <person name="LaButti K."/>
            <person name="Morin E."/>
            <person name="Salamov A."/>
            <person name="Lipzen A."/>
            <person name="Mereny Z."/>
            <person name="Hegedus B."/>
            <person name="Baldrian P."/>
            <person name="Stursova M."/>
            <person name="Weitz H."/>
            <person name="Taylor A."/>
            <person name="Grigoriev I.V."/>
            <person name="Nagy L.G."/>
            <person name="Martin F."/>
            <person name="Kauserud H."/>
        </authorList>
    </citation>
    <scope>NUCLEOTIDE SEQUENCE</scope>
    <source>
        <strain evidence="2">CBHHK002</strain>
    </source>
</reference>
<organism evidence="2 3">
    <name type="scientific">Mycena albidolilacea</name>
    <dbReference type="NCBI Taxonomy" id="1033008"/>
    <lineage>
        <taxon>Eukaryota</taxon>
        <taxon>Fungi</taxon>
        <taxon>Dikarya</taxon>
        <taxon>Basidiomycota</taxon>
        <taxon>Agaricomycotina</taxon>
        <taxon>Agaricomycetes</taxon>
        <taxon>Agaricomycetidae</taxon>
        <taxon>Agaricales</taxon>
        <taxon>Marasmiineae</taxon>
        <taxon>Mycenaceae</taxon>
        <taxon>Mycena</taxon>
    </lineage>
</organism>
<evidence type="ECO:0000259" key="1">
    <source>
        <dbReference type="Pfam" id="PF12770"/>
    </source>
</evidence>
<dbReference type="Proteomes" id="UP001218218">
    <property type="component" value="Unassembled WGS sequence"/>
</dbReference>
<gene>
    <name evidence="2" type="ORF">DFH08DRAFT_516337</name>
</gene>
<evidence type="ECO:0000313" key="2">
    <source>
        <dbReference type="EMBL" id="KAJ7306714.1"/>
    </source>
</evidence>
<dbReference type="InterPro" id="IPR011990">
    <property type="entry name" value="TPR-like_helical_dom_sf"/>
</dbReference>
<feature type="domain" description="CHAT" evidence="1">
    <location>
        <begin position="1096"/>
        <end position="1383"/>
    </location>
</feature>
<protein>
    <submittedName>
        <fullName evidence="2">CHAT domain-containing protein</fullName>
    </submittedName>
</protein>
<dbReference type="EMBL" id="JARIHO010000092">
    <property type="protein sequence ID" value="KAJ7306714.1"/>
    <property type="molecule type" value="Genomic_DNA"/>
</dbReference>
<dbReference type="SUPFAM" id="SSF81901">
    <property type="entry name" value="HCP-like"/>
    <property type="match status" value="2"/>
</dbReference>